<protein>
    <submittedName>
        <fullName evidence="1">Uncharacterized protein</fullName>
    </submittedName>
</protein>
<evidence type="ECO:0000313" key="1">
    <source>
        <dbReference type="EMBL" id="DAE16841.1"/>
    </source>
</evidence>
<accession>A0A8S5QDG1</accession>
<dbReference type="EMBL" id="BK015631">
    <property type="protein sequence ID" value="DAE16841.1"/>
    <property type="molecule type" value="Genomic_DNA"/>
</dbReference>
<name>A0A8S5QDG1_9CAUD</name>
<proteinExistence type="predicted"/>
<reference evidence="1" key="1">
    <citation type="journal article" date="2021" name="Proc. Natl. Acad. Sci. U.S.A.">
        <title>A Catalog of Tens of Thousands of Viruses from Human Metagenomes Reveals Hidden Associations with Chronic Diseases.</title>
        <authorList>
            <person name="Tisza M.J."/>
            <person name="Buck C.B."/>
        </authorList>
    </citation>
    <scope>NUCLEOTIDE SEQUENCE</scope>
    <source>
        <strain evidence="1">CtVii20</strain>
    </source>
</reference>
<sequence length="34" mass="4080">MKCYDMNNIEMVIKYQKGGNQIGKENADEWTDRR</sequence>
<organism evidence="1">
    <name type="scientific">Siphoviridae sp. ctVii20</name>
    <dbReference type="NCBI Taxonomy" id="2825533"/>
    <lineage>
        <taxon>Viruses</taxon>
        <taxon>Duplodnaviria</taxon>
        <taxon>Heunggongvirae</taxon>
        <taxon>Uroviricota</taxon>
        <taxon>Caudoviricetes</taxon>
    </lineage>
</organism>